<dbReference type="OrthoDB" id="3516997at2759"/>
<evidence type="ECO:0000256" key="1">
    <source>
        <dbReference type="ARBA" id="ARBA00022723"/>
    </source>
</evidence>
<keyword evidence="9" id="KW-1185">Reference proteome</keyword>
<keyword evidence="6" id="KW-0539">Nucleus</keyword>
<accession>S3CHU1</accession>
<dbReference type="Proteomes" id="UP000016922">
    <property type="component" value="Unassembled WGS sequence"/>
</dbReference>
<keyword evidence="1" id="KW-0479">Metal-binding</keyword>
<sequence>MAVVFHRPQSLRLWFSSRSLRKRSLGKKKDGHISSLSLDQLLKTKVAIRATVVPAMEGWRDNTDYYDEKGDVVSHEAPAPLSHLGTPCGDFIISQTQRRKLSTGTIQVVRRPTCNQCPHQGRPCSFQQYNVSRPRPKGPIPPRRSSSLPKDSGVIETISNPSAPLTTFYLGQQDGYFFEYMLTGSLNKLELFSSTNLWPMVLDGFQNEPCVRHIMLGTAMIHRSRSDPNMSRNLETQRLASRHYSNAVRLLSNLLSPARSNAGGEAGEVVLLTTFLLAVFELLRRKDDRAAWWMQSGLKLLTPTSDPIRNQKVDLDRSNAQLTFGYKLMDINLKIKGMKTLKRQGRNQGGQRVAGLRKSESFRSDLTVL</sequence>
<organism evidence="8 9">
    <name type="scientific">Glarea lozoyensis (strain ATCC 20868 / MF5171)</name>
    <dbReference type="NCBI Taxonomy" id="1116229"/>
    <lineage>
        <taxon>Eukaryota</taxon>
        <taxon>Fungi</taxon>
        <taxon>Dikarya</taxon>
        <taxon>Ascomycota</taxon>
        <taxon>Pezizomycotina</taxon>
        <taxon>Leotiomycetes</taxon>
        <taxon>Helotiales</taxon>
        <taxon>Helotiaceae</taxon>
        <taxon>Glarea</taxon>
    </lineage>
</organism>
<evidence type="ECO:0000256" key="3">
    <source>
        <dbReference type="ARBA" id="ARBA00023015"/>
    </source>
</evidence>
<reference evidence="8 9" key="1">
    <citation type="journal article" date="2013" name="BMC Genomics">
        <title>Genomics-driven discovery of the pneumocandin biosynthetic gene cluster in the fungus Glarea lozoyensis.</title>
        <authorList>
            <person name="Chen L."/>
            <person name="Yue Q."/>
            <person name="Zhang X."/>
            <person name="Xiang M."/>
            <person name="Wang C."/>
            <person name="Li S."/>
            <person name="Che Y."/>
            <person name="Ortiz-Lopez F.J."/>
            <person name="Bills G.F."/>
            <person name="Liu X."/>
            <person name="An Z."/>
        </authorList>
    </citation>
    <scope>NUCLEOTIDE SEQUENCE [LARGE SCALE GENOMIC DNA]</scope>
    <source>
        <strain evidence="9">ATCC 20868 / MF5171</strain>
    </source>
</reference>
<dbReference type="AlphaFoldDB" id="S3CHU1"/>
<evidence type="ECO:0000313" key="9">
    <source>
        <dbReference type="Proteomes" id="UP000016922"/>
    </source>
</evidence>
<dbReference type="GO" id="GO:0003677">
    <property type="term" value="F:DNA binding"/>
    <property type="evidence" value="ECO:0007669"/>
    <property type="project" value="UniProtKB-KW"/>
</dbReference>
<dbReference type="PANTHER" id="PTHR36206">
    <property type="entry name" value="ASPERCRYPTIN BIOSYNTHESIS CLUSTER-SPECIFIC TRANSCRIPTION REGULATOR ATNN-RELATED"/>
    <property type="match status" value="1"/>
</dbReference>
<dbReference type="InterPro" id="IPR052360">
    <property type="entry name" value="Transcr_Regulatory_Proteins"/>
</dbReference>
<keyword evidence="4" id="KW-0238">DNA-binding</keyword>
<dbReference type="KEGG" id="glz:GLAREA_01332"/>
<evidence type="ECO:0000256" key="5">
    <source>
        <dbReference type="ARBA" id="ARBA00023163"/>
    </source>
</evidence>
<gene>
    <name evidence="8" type="ORF">GLAREA_01332</name>
</gene>
<evidence type="ECO:0008006" key="10">
    <source>
        <dbReference type="Google" id="ProtNLM"/>
    </source>
</evidence>
<dbReference type="GO" id="GO:0046872">
    <property type="term" value="F:metal ion binding"/>
    <property type="evidence" value="ECO:0007669"/>
    <property type="project" value="UniProtKB-KW"/>
</dbReference>
<dbReference type="HOGENOM" id="CLU_750167_0_0_1"/>
<dbReference type="RefSeq" id="XP_008086739.1">
    <property type="nucleotide sequence ID" value="XM_008088548.1"/>
</dbReference>
<feature type="region of interest" description="Disordered" evidence="7">
    <location>
        <begin position="125"/>
        <end position="152"/>
    </location>
</feature>
<keyword evidence="5" id="KW-0804">Transcription</keyword>
<name>S3CHU1_GLAL2</name>
<dbReference type="EMBL" id="KE145371">
    <property type="protein sequence ID" value="EPE25420.1"/>
    <property type="molecule type" value="Genomic_DNA"/>
</dbReference>
<dbReference type="PANTHER" id="PTHR36206:SF12">
    <property type="entry name" value="ASPERCRYPTIN BIOSYNTHESIS CLUSTER-SPECIFIC TRANSCRIPTION REGULATOR ATNN-RELATED"/>
    <property type="match status" value="1"/>
</dbReference>
<evidence type="ECO:0000313" key="8">
    <source>
        <dbReference type="EMBL" id="EPE25420.1"/>
    </source>
</evidence>
<keyword evidence="2" id="KW-0862">Zinc</keyword>
<keyword evidence="3" id="KW-0805">Transcription regulation</keyword>
<evidence type="ECO:0000256" key="6">
    <source>
        <dbReference type="ARBA" id="ARBA00023242"/>
    </source>
</evidence>
<protein>
    <recommendedName>
        <fullName evidence="10">Zn(2)-C6 fungal-type domain-containing protein</fullName>
    </recommendedName>
</protein>
<dbReference type="GeneID" id="19460390"/>
<evidence type="ECO:0000256" key="2">
    <source>
        <dbReference type="ARBA" id="ARBA00022833"/>
    </source>
</evidence>
<evidence type="ECO:0000256" key="4">
    <source>
        <dbReference type="ARBA" id="ARBA00023125"/>
    </source>
</evidence>
<evidence type="ECO:0000256" key="7">
    <source>
        <dbReference type="SAM" id="MobiDB-lite"/>
    </source>
</evidence>
<proteinExistence type="predicted"/>